<gene>
    <name evidence="8" type="ORF">SAMN05216554_1452</name>
</gene>
<evidence type="ECO:0000256" key="2">
    <source>
        <dbReference type="ARBA" id="ARBA00022448"/>
    </source>
</evidence>
<dbReference type="EMBL" id="FNPZ01000001">
    <property type="protein sequence ID" value="SDY76838.1"/>
    <property type="molecule type" value="Genomic_DNA"/>
</dbReference>
<feature type="transmembrane region" description="Helical" evidence="7">
    <location>
        <begin position="210"/>
        <end position="229"/>
    </location>
</feature>
<dbReference type="Proteomes" id="UP000198891">
    <property type="component" value="Unassembled WGS sequence"/>
</dbReference>
<feature type="transmembrane region" description="Helical" evidence="7">
    <location>
        <begin position="452"/>
        <end position="479"/>
    </location>
</feature>
<evidence type="ECO:0000256" key="1">
    <source>
        <dbReference type="ARBA" id="ARBA00004141"/>
    </source>
</evidence>
<dbReference type="STRING" id="381665.SAMN05216554_1452"/>
<reference evidence="8 9" key="1">
    <citation type="submission" date="2016-10" db="EMBL/GenBank/DDBJ databases">
        <authorList>
            <person name="de Groot N.N."/>
        </authorList>
    </citation>
    <scope>NUCLEOTIDE SEQUENCE [LARGE SCALE GENOMIC DNA]</scope>
    <source>
        <strain evidence="8 9">CGMCC 4.3491</strain>
    </source>
</reference>
<feature type="transmembrane region" description="Helical" evidence="7">
    <location>
        <begin position="138"/>
        <end position="158"/>
    </location>
</feature>
<name>A0A1H3MK89_9MICO</name>
<feature type="region of interest" description="Disordered" evidence="6">
    <location>
        <begin position="1"/>
        <end position="22"/>
    </location>
</feature>
<dbReference type="PANTHER" id="PTHR11706:SF33">
    <property type="entry name" value="NATURAL RESISTANCE-ASSOCIATED MACROPHAGE PROTEIN 2"/>
    <property type="match status" value="1"/>
</dbReference>
<dbReference type="PRINTS" id="PR00447">
    <property type="entry name" value="NATRESASSCMP"/>
</dbReference>
<dbReference type="GO" id="GO:0005384">
    <property type="term" value="F:manganese ion transmembrane transporter activity"/>
    <property type="evidence" value="ECO:0007669"/>
    <property type="project" value="TreeGrafter"/>
</dbReference>
<dbReference type="AlphaFoldDB" id="A0A1H3MK89"/>
<evidence type="ECO:0000313" key="9">
    <source>
        <dbReference type="Proteomes" id="UP000198891"/>
    </source>
</evidence>
<evidence type="ECO:0000256" key="6">
    <source>
        <dbReference type="SAM" id="MobiDB-lite"/>
    </source>
</evidence>
<feature type="transmembrane region" description="Helical" evidence="7">
    <location>
        <begin position="59"/>
        <end position="80"/>
    </location>
</feature>
<accession>A0A1H3MK89</accession>
<feature type="transmembrane region" description="Helical" evidence="7">
    <location>
        <begin position="170"/>
        <end position="190"/>
    </location>
</feature>
<dbReference type="NCBIfam" id="TIGR01197">
    <property type="entry name" value="nramp"/>
    <property type="match status" value="1"/>
</dbReference>
<organism evidence="8 9">
    <name type="scientific">Herbiconiux ginsengi</name>
    <dbReference type="NCBI Taxonomy" id="381665"/>
    <lineage>
        <taxon>Bacteria</taxon>
        <taxon>Bacillati</taxon>
        <taxon>Actinomycetota</taxon>
        <taxon>Actinomycetes</taxon>
        <taxon>Micrococcales</taxon>
        <taxon>Microbacteriaceae</taxon>
        <taxon>Herbiconiux</taxon>
    </lineage>
</organism>
<feature type="transmembrane region" description="Helical" evidence="7">
    <location>
        <begin position="305"/>
        <end position="327"/>
    </location>
</feature>
<dbReference type="GO" id="GO:0034755">
    <property type="term" value="P:iron ion transmembrane transport"/>
    <property type="evidence" value="ECO:0007669"/>
    <property type="project" value="TreeGrafter"/>
</dbReference>
<keyword evidence="9" id="KW-1185">Reference proteome</keyword>
<dbReference type="PANTHER" id="PTHR11706">
    <property type="entry name" value="SOLUTE CARRIER PROTEIN FAMILY 11 MEMBER"/>
    <property type="match status" value="1"/>
</dbReference>
<evidence type="ECO:0000256" key="7">
    <source>
        <dbReference type="SAM" id="Phobius"/>
    </source>
</evidence>
<dbReference type="Pfam" id="PF01566">
    <property type="entry name" value="Nramp"/>
    <property type="match status" value="2"/>
</dbReference>
<evidence type="ECO:0000256" key="5">
    <source>
        <dbReference type="ARBA" id="ARBA00023136"/>
    </source>
</evidence>
<feature type="transmembrane region" description="Helical" evidence="7">
    <location>
        <begin position="413"/>
        <end position="432"/>
    </location>
</feature>
<feature type="transmembrane region" description="Helical" evidence="7">
    <location>
        <begin position="347"/>
        <end position="377"/>
    </location>
</feature>
<protein>
    <submittedName>
        <fullName evidence="8">Manganese transport protein</fullName>
    </submittedName>
</protein>
<sequence>MPKNATEHRVGHTTPGPKPLDLPGARPRWWHSIAMFGPAFVASIAYVDPGNVAANLTSGAQYGYLLVWVLVLANAMAVLIQFQSAKLGIVTGKTLPEHVGARTRPWGRRAYWLQAEIVAAATDIAEVLGGAIALNLLFGVPLVMGGLIVGVVSMALLLVQNARRQRTFEYMIIGLLAVIAFGFLAGVFVSNVDWFAAADGLVPRFEGAPTVLLAASMLGATVMPHAIYLHSALARDRHHVEFAALAEKSDFTGESVRPPRADAAARADAQAGARETTRVVADPAPTHGASRERLRRLLRVTRGDVVVALVLAGAVNIAMLLLAASSLRGVDGTDTIPGAYAAIQGALGPAIATIFAVGLLASGLASTSVGAYAGSVIMKGLLRIRIPIVVRRVVTLIPALIVLGVGIDPTWALVLSQVLLSIGIPFALIPLIRLTGDRALMGEFADRMPVRVVAWTVVALIVCLNVVLIFLTVTGAGVAA</sequence>
<dbReference type="GO" id="GO:0015086">
    <property type="term" value="F:cadmium ion transmembrane transporter activity"/>
    <property type="evidence" value="ECO:0007669"/>
    <property type="project" value="TreeGrafter"/>
</dbReference>
<dbReference type="RefSeq" id="WP_175494159.1">
    <property type="nucleotide sequence ID" value="NZ_FNPZ01000001.1"/>
</dbReference>
<dbReference type="NCBIfam" id="NF037982">
    <property type="entry name" value="Nramp_1"/>
    <property type="match status" value="2"/>
</dbReference>
<keyword evidence="5 7" id="KW-0472">Membrane</keyword>
<proteinExistence type="predicted"/>
<comment type="subcellular location">
    <subcellularLocation>
        <location evidence="1">Membrane</location>
        <topology evidence="1">Multi-pass membrane protein</topology>
    </subcellularLocation>
</comment>
<feature type="compositionally biased region" description="Basic and acidic residues" evidence="6">
    <location>
        <begin position="1"/>
        <end position="10"/>
    </location>
</feature>
<evidence type="ECO:0000313" key="8">
    <source>
        <dbReference type="EMBL" id="SDY76838.1"/>
    </source>
</evidence>
<keyword evidence="4 7" id="KW-1133">Transmembrane helix</keyword>
<keyword evidence="3 7" id="KW-0812">Transmembrane</keyword>
<evidence type="ECO:0000256" key="3">
    <source>
        <dbReference type="ARBA" id="ARBA00022692"/>
    </source>
</evidence>
<evidence type="ECO:0000256" key="4">
    <source>
        <dbReference type="ARBA" id="ARBA00022989"/>
    </source>
</evidence>
<dbReference type="GO" id="GO:0005886">
    <property type="term" value="C:plasma membrane"/>
    <property type="evidence" value="ECO:0007669"/>
    <property type="project" value="TreeGrafter"/>
</dbReference>
<dbReference type="InterPro" id="IPR001046">
    <property type="entry name" value="NRAMP_fam"/>
</dbReference>
<keyword evidence="2" id="KW-0813">Transport</keyword>
<feature type="transmembrane region" description="Helical" evidence="7">
    <location>
        <begin position="389"/>
        <end position="407"/>
    </location>
</feature>